<dbReference type="SMART" id="SM00320">
    <property type="entry name" value="WD40"/>
    <property type="match status" value="5"/>
</dbReference>
<feature type="compositionally biased region" description="Acidic residues" evidence="4">
    <location>
        <begin position="467"/>
        <end position="488"/>
    </location>
</feature>
<keyword evidence="1 3" id="KW-0853">WD repeat</keyword>
<feature type="repeat" description="WD" evidence="3">
    <location>
        <begin position="106"/>
        <end position="147"/>
    </location>
</feature>
<dbReference type="PANTHER" id="PTHR44675:SF1">
    <property type="entry name" value="P21-ACTIVATED PROTEIN KINASE-INTERACTING PROTEIN 1"/>
    <property type="match status" value="1"/>
</dbReference>
<feature type="region of interest" description="Disordered" evidence="4">
    <location>
        <begin position="1"/>
        <end position="61"/>
    </location>
</feature>
<evidence type="ECO:0000313" key="5">
    <source>
        <dbReference type="EMBL" id="KAJ3836941.1"/>
    </source>
</evidence>
<keyword evidence="6" id="KW-1185">Reference proteome</keyword>
<reference evidence="5" key="1">
    <citation type="submission" date="2022-08" db="EMBL/GenBank/DDBJ databases">
        <authorList>
            <consortium name="DOE Joint Genome Institute"/>
            <person name="Min B."/>
            <person name="Riley R."/>
            <person name="Sierra-Patev S."/>
            <person name="Naranjo-Ortiz M."/>
            <person name="Looney B."/>
            <person name="Konkel Z."/>
            <person name="Slot J.C."/>
            <person name="Sakamoto Y."/>
            <person name="Steenwyk J.L."/>
            <person name="Rokas A."/>
            <person name="Carro J."/>
            <person name="Camarero S."/>
            <person name="Ferreira P."/>
            <person name="Molpeceres G."/>
            <person name="Ruiz-Duenas F.J."/>
            <person name="Serrano A."/>
            <person name="Henrissat B."/>
            <person name="Drula E."/>
            <person name="Hughes K.W."/>
            <person name="Mata J.L."/>
            <person name="Ishikawa N.K."/>
            <person name="Vargas-Isla R."/>
            <person name="Ushijima S."/>
            <person name="Smith C.A."/>
            <person name="Ahrendt S."/>
            <person name="Andreopoulos W."/>
            <person name="He G."/>
            <person name="Labutti K."/>
            <person name="Lipzen A."/>
            <person name="Ng V."/>
            <person name="Sandor L."/>
            <person name="Barry K."/>
            <person name="Martinez A.T."/>
            <person name="Xiao Y."/>
            <person name="Gibbons J.G."/>
            <person name="Terashima K."/>
            <person name="Hibbett D.S."/>
            <person name="Grigoriev I.V."/>
        </authorList>
    </citation>
    <scope>NUCLEOTIDE SEQUENCE</scope>
    <source>
        <strain evidence="5">TFB9207</strain>
    </source>
</reference>
<keyword evidence="2" id="KW-0677">Repeat</keyword>
<evidence type="ECO:0000313" key="6">
    <source>
        <dbReference type="Proteomes" id="UP001163846"/>
    </source>
</evidence>
<protein>
    <submittedName>
        <fullName evidence="5">WD40-repeat-containing domain protein</fullName>
    </submittedName>
</protein>
<dbReference type="InterPro" id="IPR036322">
    <property type="entry name" value="WD40_repeat_dom_sf"/>
</dbReference>
<organism evidence="5 6">
    <name type="scientific">Lentinula raphanica</name>
    <dbReference type="NCBI Taxonomy" id="153919"/>
    <lineage>
        <taxon>Eukaryota</taxon>
        <taxon>Fungi</taxon>
        <taxon>Dikarya</taxon>
        <taxon>Basidiomycota</taxon>
        <taxon>Agaricomycotina</taxon>
        <taxon>Agaricomycetes</taxon>
        <taxon>Agaricomycetidae</taxon>
        <taxon>Agaricales</taxon>
        <taxon>Marasmiineae</taxon>
        <taxon>Omphalotaceae</taxon>
        <taxon>Lentinula</taxon>
    </lineage>
</organism>
<dbReference type="InterPro" id="IPR019775">
    <property type="entry name" value="WD40_repeat_CS"/>
</dbReference>
<dbReference type="PANTHER" id="PTHR44675">
    <property type="entry name" value="PAK1 INTERACTING PROTEIN 1"/>
    <property type="match status" value="1"/>
</dbReference>
<dbReference type="InterPro" id="IPR015943">
    <property type="entry name" value="WD40/YVTN_repeat-like_dom_sf"/>
</dbReference>
<evidence type="ECO:0000256" key="4">
    <source>
        <dbReference type="SAM" id="MobiDB-lite"/>
    </source>
</evidence>
<dbReference type="Gene3D" id="2.130.10.10">
    <property type="entry name" value="YVTN repeat-like/Quinoprotein amine dehydrogenase"/>
    <property type="match status" value="2"/>
</dbReference>
<dbReference type="InterPro" id="IPR051959">
    <property type="entry name" value="PAK1-Kinase_Regulator"/>
</dbReference>
<feature type="compositionally biased region" description="Polar residues" evidence="4">
    <location>
        <begin position="8"/>
        <end position="17"/>
    </location>
</feature>
<gene>
    <name evidence="5" type="ORF">F5878DRAFT_652838</name>
</gene>
<dbReference type="EMBL" id="MU806283">
    <property type="protein sequence ID" value="KAJ3836941.1"/>
    <property type="molecule type" value="Genomic_DNA"/>
</dbReference>
<sequence length="488" mass="53664">MVVKARSAGTTTSPGTRSTKKARIEDPASSKSQKSRVTKTSADEPTVSISSKGKQKADQIPAHDATLPSTFKIVAGSYEKLLYGLEGSTSVEDEEVKFHLKPIFIFPAHVSCIKAVAASPGGKWLATGSADEIIKVWDLRRKKEIGGLMHHEGSITTLLFPSRSHLVSASEDGTIGIFHARDWSVLRSLRGHKGRVNSVDVHLSGKVALSVGKDRMLRMWDMMRGRGVASVKLGKEGEIVRWSTDGEMFAVQSGKDIDVYSTDMTILHSIKHPSRLHDIKFCKRAHQEGQILLASAEDKKISVYDFVTLPDKSRHSNGAEHDENENETEHHPRVVAEMVGHENRVKAIQTLNIALPPHPIFTSSTNSPVNHPHPHSTTIVSTVSSDGRINVYDLADLPSSSSQKSTIHELQPVATYDTKGTRLTCVTLGEGESENQGSTGKRSRDQEEDEDQVSEEGSTVEVHEEDWGGVEEQSEEEAEEEEEEEEEE</sequence>
<evidence type="ECO:0000256" key="2">
    <source>
        <dbReference type="ARBA" id="ARBA00022737"/>
    </source>
</evidence>
<dbReference type="PROSITE" id="PS00678">
    <property type="entry name" value="WD_REPEATS_1"/>
    <property type="match status" value="2"/>
</dbReference>
<dbReference type="PROSITE" id="PS50082">
    <property type="entry name" value="WD_REPEATS_2"/>
    <property type="match status" value="2"/>
</dbReference>
<name>A0AA38UCL5_9AGAR</name>
<proteinExistence type="predicted"/>
<dbReference type="Pfam" id="PF00400">
    <property type="entry name" value="WD40"/>
    <property type="match status" value="3"/>
</dbReference>
<dbReference type="AlphaFoldDB" id="A0AA38UCL5"/>
<dbReference type="Proteomes" id="UP001163846">
    <property type="component" value="Unassembled WGS sequence"/>
</dbReference>
<feature type="region of interest" description="Disordered" evidence="4">
    <location>
        <begin position="427"/>
        <end position="488"/>
    </location>
</feature>
<feature type="region of interest" description="Disordered" evidence="4">
    <location>
        <begin position="312"/>
        <end position="331"/>
    </location>
</feature>
<dbReference type="PROSITE" id="PS50294">
    <property type="entry name" value="WD_REPEATS_REGION"/>
    <property type="match status" value="2"/>
</dbReference>
<dbReference type="SUPFAM" id="SSF50978">
    <property type="entry name" value="WD40 repeat-like"/>
    <property type="match status" value="1"/>
</dbReference>
<accession>A0AA38UCL5</accession>
<dbReference type="InterPro" id="IPR001680">
    <property type="entry name" value="WD40_rpt"/>
</dbReference>
<evidence type="ECO:0000256" key="1">
    <source>
        <dbReference type="ARBA" id="ARBA00022574"/>
    </source>
</evidence>
<feature type="repeat" description="WD" evidence="3">
    <location>
        <begin position="189"/>
        <end position="230"/>
    </location>
</feature>
<comment type="caution">
    <text evidence="5">The sequence shown here is derived from an EMBL/GenBank/DDBJ whole genome shotgun (WGS) entry which is preliminary data.</text>
</comment>
<evidence type="ECO:0000256" key="3">
    <source>
        <dbReference type="PROSITE-ProRule" id="PRU00221"/>
    </source>
</evidence>